<keyword evidence="3" id="KW-1185">Reference proteome</keyword>
<reference evidence="2" key="2">
    <citation type="submission" date="2013-04" db="UniProtKB">
        <authorList>
            <consortium name="EnsemblPlants"/>
        </authorList>
    </citation>
    <scope>IDENTIFICATION</scope>
</reference>
<dbReference type="HOGENOM" id="CLU_036670_2_1_1"/>
<organism evidence="2">
    <name type="scientific">Oryza brachyantha</name>
    <name type="common">malo sina</name>
    <dbReference type="NCBI Taxonomy" id="4533"/>
    <lineage>
        <taxon>Eukaryota</taxon>
        <taxon>Viridiplantae</taxon>
        <taxon>Streptophyta</taxon>
        <taxon>Embryophyta</taxon>
        <taxon>Tracheophyta</taxon>
        <taxon>Spermatophyta</taxon>
        <taxon>Magnoliopsida</taxon>
        <taxon>Liliopsida</taxon>
        <taxon>Poales</taxon>
        <taxon>Poaceae</taxon>
        <taxon>BOP clade</taxon>
        <taxon>Oryzoideae</taxon>
        <taxon>Oryzeae</taxon>
        <taxon>Oryzinae</taxon>
        <taxon>Oryza</taxon>
    </lineage>
</organism>
<dbReference type="AlphaFoldDB" id="J3MF41"/>
<feature type="compositionally biased region" description="Polar residues" evidence="1">
    <location>
        <begin position="31"/>
        <end position="51"/>
    </location>
</feature>
<evidence type="ECO:0000313" key="2">
    <source>
        <dbReference type="EnsemblPlants" id="OB06G26350.1"/>
    </source>
</evidence>
<evidence type="ECO:0000313" key="3">
    <source>
        <dbReference type="Proteomes" id="UP000006038"/>
    </source>
</evidence>
<dbReference type="PANTHER" id="PTHR33157">
    <property type="entry name" value="AUTONOMOUS TRANSPOSABLE ELEMENT EN-1 MOSAIC PROTEIN-RELATED"/>
    <property type="match status" value="1"/>
</dbReference>
<dbReference type="Gramene" id="OB06G26350.1">
    <property type="protein sequence ID" value="OB06G26350.1"/>
    <property type="gene ID" value="OB06G26350"/>
</dbReference>
<feature type="region of interest" description="Disordered" evidence="1">
    <location>
        <begin position="1"/>
        <end position="88"/>
    </location>
</feature>
<dbReference type="EnsemblPlants" id="OB06G26350.1">
    <property type="protein sequence ID" value="OB06G26350.1"/>
    <property type="gene ID" value="OB06G26350"/>
</dbReference>
<feature type="compositionally biased region" description="Low complexity" evidence="1">
    <location>
        <begin position="18"/>
        <end position="30"/>
    </location>
</feature>
<feature type="region of interest" description="Disordered" evidence="1">
    <location>
        <begin position="345"/>
        <end position="365"/>
    </location>
</feature>
<name>J3MF41_ORYBR</name>
<accession>J3MF41</accession>
<proteinExistence type="predicted"/>
<dbReference type="OMA" id="IPRGEMQ"/>
<dbReference type="PANTHER" id="PTHR33157:SF5">
    <property type="entry name" value="OS09G0314100 PROTEIN"/>
    <property type="match status" value="1"/>
</dbReference>
<sequence length="381" mass="42563">MNNLRHRALASKKRPDSHSSSTSNTNGASSQRSVPSTNGTQVNPANSTAKGQNHESHRVTGTQDRQPPAQRGRKERSRTNLAVPRRGRKVGLIPRGEMQFKYVNYQAAEYKYTTQLGVILKREYPGTVEDLDNDGRIIRSRPALHWADYYLKRREGDGETCADRVINEFWEHDFGPEKTTGLNTFVVMKSGAKNMDSSGSHGPINNSKAEQIMADYSAITALETQEDLGGNELDPKALYTICNGLPHGRLHIGNDAVSKAAVIAAGKERIPRPSTSSSNQNLRNQNLQLMHENAQLQRRLQSNSRMFKFIFDKMGVEPPSEEDLMPPINEDLMSPMHHQLRTDSSHVGSHHEAQIDGTSGTNMDSEENLISELNTRLSHRF</sequence>
<reference evidence="2" key="1">
    <citation type="journal article" date="2013" name="Nat. Commun.">
        <title>Whole-genome sequencing of Oryza brachyantha reveals mechanisms underlying Oryza genome evolution.</title>
        <authorList>
            <person name="Chen J."/>
            <person name="Huang Q."/>
            <person name="Gao D."/>
            <person name="Wang J."/>
            <person name="Lang Y."/>
            <person name="Liu T."/>
            <person name="Li B."/>
            <person name="Bai Z."/>
            <person name="Luis Goicoechea J."/>
            <person name="Liang C."/>
            <person name="Chen C."/>
            <person name="Zhang W."/>
            <person name="Sun S."/>
            <person name="Liao Y."/>
            <person name="Zhang X."/>
            <person name="Yang L."/>
            <person name="Song C."/>
            <person name="Wang M."/>
            <person name="Shi J."/>
            <person name="Liu G."/>
            <person name="Liu J."/>
            <person name="Zhou H."/>
            <person name="Zhou W."/>
            <person name="Yu Q."/>
            <person name="An N."/>
            <person name="Chen Y."/>
            <person name="Cai Q."/>
            <person name="Wang B."/>
            <person name="Liu B."/>
            <person name="Min J."/>
            <person name="Huang Y."/>
            <person name="Wu H."/>
            <person name="Li Z."/>
            <person name="Zhang Y."/>
            <person name="Yin Y."/>
            <person name="Song W."/>
            <person name="Jiang J."/>
            <person name="Jackson S.A."/>
            <person name="Wing R.A."/>
            <person name="Wang J."/>
            <person name="Chen M."/>
        </authorList>
    </citation>
    <scope>NUCLEOTIDE SEQUENCE [LARGE SCALE GENOMIC DNA]</scope>
    <source>
        <strain evidence="2">cv. IRGC 101232</strain>
    </source>
</reference>
<dbReference type="InterPro" id="IPR039266">
    <property type="entry name" value="EN-1/SPM"/>
</dbReference>
<dbReference type="Proteomes" id="UP000006038">
    <property type="component" value="Chromosome 6"/>
</dbReference>
<feature type="compositionally biased region" description="Basic residues" evidence="1">
    <location>
        <begin position="1"/>
        <end position="12"/>
    </location>
</feature>
<feature type="compositionally biased region" description="Basic and acidic residues" evidence="1">
    <location>
        <begin position="345"/>
        <end position="354"/>
    </location>
</feature>
<evidence type="ECO:0000256" key="1">
    <source>
        <dbReference type="SAM" id="MobiDB-lite"/>
    </source>
</evidence>
<protein>
    <submittedName>
        <fullName evidence="2">Uncharacterized protein</fullName>
    </submittedName>
</protein>
<dbReference type="GO" id="GO:0032196">
    <property type="term" value="P:transposition"/>
    <property type="evidence" value="ECO:0007669"/>
    <property type="project" value="InterPro"/>
</dbReference>